<dbReference type="InterPro" id="IPR053284">
    <property type="entry name" value="RGS1-HXK1_interactor"/>
</dbReference>
<evidence type="ECO:0000256" key="2">
    <source>
        <dbReference type="ARBA" id="ARBA00022448"/>
    </source>
</evidence>
<evidence type="ECO:0000256" key="1">
    <source>
        <dbReference type="ARBA" id="ARBA00006103"/>
    </source>
</evidence>
<evidence type="ECO:0000256" key="9">
    <source>
        <dbReference type="SAM" id="Coils"/>
    </source>
</evidence>
<dbReference type="InterPro" id="IPR016482">
    <property type="entry name" value="SecG/Sec61-beta/Sbh"/>
</dbReference>
<feature type="region of interest" description="Disordered" evidence="10">
    <location>
        <begin position="86"/>
        <end position="122"/>
    </location>
</feature>
<evidence type="ECO:0000256" key="7">
    <source>
        <dbReference type="ARBA" id="ARBA00023136"/>
    </source>
</evidence>
<feature type="transmembrane region" description="Helical" evidence="11">
    <location>
        <begin position="58"/>
        <end position="81"/>
    </location>
</feature>
<dbReference type="PANTHER" id="PTHR34554">
    <property type="entry name" value="RGS1-HXK1-INTERACTING PROTEIN 1"/>
    <property type="match status" value="1"/>
</dbReference>
<dbReference type="EMBL" id="LR031872">
    <property type="protein sequence ID" value="VDC90408.1"/>
    <property type="molecule type" value="Genomic_DNA"/>
</dbReference>
<feature type="region of interest" description="Disordered" evidence="10">
    <location>
        <begin position="1"/>
        <end position="34"/>
    </location>
</feature>
<evidence type="ECO:0000256" key="4">
    <source>
        <dbReference type="ARBA" id="ARBA00022927"/>
    </source>
</evidence>
<organism evidence="12">
    <name type="scientific">Brassica oleracea</name>
    <name type="common">Wild cabbage</name>
    <dbReference type="NCBI Taxonomy" id="3712"/>
    <lineage>
        <taxon>Eukaryota</taxon>
        <taxon>Viridiplantae</taxon>
        <taxon>Streptophyta</taxon>
        <taxon>Embryophyta</taxon>
        <taxon>Tracheophyta</taxon>
        <taxon>Spermatophyta</taxon>
        <taxon>Magnoliopsida</taxon>
        <taxon>eudicotyledons</taxon>
        <taxon>Gunneridae</taxon>
        <taxon>Pentapetalae</taxon>
        <taxon>rosids</taxon>
        <taxon>malvids</taxon>
        <taxon>Brassicales</taxon>
        <taxon>Brassicaceae</taxon>
        <taxon>Brassiceae</taxon>
        <taxon>Brassica</taxon>
    </lineage>
</organism>
<evidence type="ECO:0000256" key="6">
    <source>
        <dbReference type="ARBA" id="ARBA00023010"/>
    </source>
</evidence>
<evidence type="ECO:0000256" key="3">
    <source>
        <dbReference type="ARBA" id="ARBA00022692"/>
    </source>
</evidence>
<keyword evidence="2" id="KW-0813">Transport</keyword>
<dbReference type="AlphaFoldDB" id="A0A3P6B241"/>
<evidence type="ECO:0000256" key="11">
    <source>
        <dbReference type="SAM" id="Phobius"/>
    </source>
</evidence>
<name>A0A3P6B241_BRAOL</name>
<comment type="similarity">
    <text evidence="1">Belongs to the SEC61-beta family.</text>
</comment>
<proteinExistence type="inferred from homology"/>
<evidence type="ECO:0000256" key="5">
    <source>
        <dbReference type="ARBA" id="ARBA00022989"/>
    </source>
</evidence>
<keyword evidence="7 11" id="KW-0472">Membrane</keyword>
<evidence type="ECO:0000256" key="8">
    <source>
        <dbReference type="ARBA" id="ARBA00037847"/>
    </source>
</evidence>
<feature type="compositionally biased region" description="Low complexity" evidence="10">
    <location>
        <begin position="91"/>
        <end position="103"/>
    </location>
</feature>
<keyword evidence="9" id="KW-0175">Coiled coil</keyword>
<evidence type="ECO:0000256" key="10">
    <source>
        <dbReference type="SAM" id="MobiDB-lite"/>
    </source>
</evidence>
<keyword evidence="3 11" id="KW-0812">Transmembrane</keyword>
<reference evidence="12" key="1">
    <citation type="submission" date="2018-11" db="EMBL/GenBank/DDBJ databases">
        <authorList>
            <consortium name="Genoscope - CEA"/>
            <person name="William W."/>
        </authorList>
    </citation>
    <scope>NUCLEOTIDE SEQUENCE</scope>
</reference>
<protein>
    <submittedName>
        <fullName evidence="12">Uncharacterized protein</fullName>
    </submittedName>
</protein>
<sequence length="385" mass="41979">MVGSGAPQRGSAAAAASMRRRKPSGSSSGGGASGGGAAGSMLQFYTDDAPGLKISPNVVLVMSIGFIAFVAVLHVMGKLYFNLERRRQRGQRSSQMAASAESSSEMEDAHSPTIPQSSPSQPLLSTIPSANIAATTVENAASWIDDAMRQALVYQNTIVETLDSTIDASRTRLSQIRDTSIAHTSQTIDSLREIASEYSVYEHMVFAKIKEGVNVAASHPLMSGSLAFGVGIFALKKTRRFVYYNTLRMFSSEEALLSRADLRVKELRQSMDRLTAESEKLERISTVAEDELIRGRMKLRQAGKQIRGVVQSAYKIENQAAGMFCLKDVLKELPTREASRFRSQVFNGVISLVQPQISNRASEIKQERKALTKEVNKISNYGISV</sequence>
<dbReference type="GO" id="GO:0012505">
    <property type="term" value="C:endomembrane system"/>
    <property type="evidence" value="ECO:0007669"/>
    <property type="project" value="UniProtKB-SubCell"/>
</dbReference>
<dbReference type="PANTHER" id="PTHR34554:SF1">
    <property type="entry name" value="ALANINE-TRNA LIGASE"/>
    <property type="match status" value="1"/>
</dbReference>
<accession>A0A3P6B241</accession>
<dbReference type="GO" id="GO:0015031">
    <property type="term" value="P:protein transport"/>
    <property type="evidence" value="ECO:0007669"/>
    <property type="project" value="UniProtKB-KW"/>
</dbReference>
<evidence type="ECO:0000313" key="12">
    <source>
        <dbReference type="EMBL" id="VDC90408.1"/>
    </source>
</evidence>
<keyword evidence="6" id="KW-0811">Translocation</keyword>
<keyword evidence="4" id="KW-0653">Protein transport</keyword>
<feature type="coiled-coil region" evidence="9">
    <location>
        <begin position="257"/>
        <end position="291"/>
    </location>
</feature>
<dbReference type="Pfam" id="PF03911">
    <property type="entry name" value="Sec61_beta"/>
    <property type="match status" value="1"/>
</dbReference>
<gene>
    <name evidence="12" type="ORF">BOLC3T15327H</name>
</gene>
<feature type="compositionally biased region" description="Low complexity" evidence="10">
    <location>
        <begin position="111"/>
        <end position="122"/>
    </location>
</feature>
<keyword evidence="5 11" id="KW-1133">Transmembrane helix</keyword>
<feature type="compositionally biased region" description="Low complexity" evidence="10">
    <location>
        <begin position="1"/>
        <end position="17"/>
    </location>
</feature>
<comment type="subcellular location">
    <subcellularLocation>
        <location evidence="8">Endomembrane system</location>
        <topology evidence="8">Single-pass membrane protein</topology>
    </subcellularLocation>
</comment>